<evidence type="ECO:0000259" key="1">
    <source>
        <dbReference type="PROSITE" id="PS51186"/>
    </source>
</evidence>
<dbReference type="GO" id="GO:0008999">
    <property type="term" value="F:protein-N-terminal-alanine acetyltransferase activity"/>
    <property type="evidence" value="ECO:0007669"/>
    <property type="project" value="TreeGrafter"/>
</dbReference>
<keyword evidence="3" id="KW-1185">Reference proteome</keyword>
<gene>
    <name evidence="2" type="ORF">DS745_02045</name>
</gene>
<dbReference type="EMBL" id="QOUX01000001">
    <property type="protein sequence ID" value="RXJ04190.1"/>
    <property type="molecule type" value="Genomic_DNA"/>
</dbReference>
<reference evidence="2 3" key="1">
    <citation type="journal article" date="2019" name="Int. J. Syst. Evol. Microbiol.">
        <title>Anaerobacillus alkaliphilus sp. nov., a novel alkaliphilic and moderately halophilic bacterium.</title>
        <authorList>
            <person name="Borsodi A.K."/>
            <person name="Aszalos J.M."/>
            <person name="Bihari P."/>
            <person name="Nagy I."/>
            <person name="Schumann P."/>
            <person name="Sproer C."/>
            <person name="Kovacs A.L."/>
            <person name="Boka K."/>
            <person name="Dobosy P."/>
            <person name="Ovari M."/>
            <person name="Szili-Kovacs T."/>
            <person name="Toth E."/>
        </authorList>
    </citation>
    <scope>NUCLEOTIDE SEQUENCE [LARGE SCALE GENOMIC DNA]</scope>
    <source>
        <strain evidence="2 3">B16-10</strain>
    </source>
</reference>
<dbReference type="InterPro" id="IPR000182">
    <property type="entry name" value="GNAT_dom"/>
</dbReference>
<protein>
    <submittedName>
        <fullName evidence="2">N-acetyltransferase</fullName>
    </submittedName>
</protein>
<dbReference type="GO" id="GO:0005737">
    <property type="term" value="C:cytoplasm"/>
    <property type="evidence" value="ECO:0007669"/>
    <property type="project" value="TreeGrafter"/>
</dbReference>
<proteinExistence type="predicted"/>
<dbReference type="Gene3D" id="3.40.630.30">
    <property type="match status" value="1"/>
</dbReference>
<evidence type="ECO:0000313" key="3">
    <source>
        <dbReference type="Proteomes" id="UP000290649"/>
    </source>
</evidence>
<dbReference type="Proteomes" id="UP000290649">
    <property type="component" value="Unassembled WGS sequence"/>
</dbReference>
<evidence type="ECO:0000313" key="2">
    <source>
        <dbReference type="EMBL" id="RXJ04190.1"/>
    </source>
</evidence>
<name>A0A4Q0VXK2_9BACI</name>
<feature type="domain" description="N-acetyltransferase" evidence="1">
    <location>
        <begin position="21"/>
        <end position="172"/>
    </location>
</feature>
<dbReference type="PANTHER" id="PTHR43441:SF12">
    <property type="entry name" value="RIBOSOMAL N-ACETYLTRANSFERASE YDAF-RELATED"/>
    <property type="match status" value="1"/>
</dbReference>
<dbReference type="PANTHER" id="PTHR43441">
    <property type="entry name" value="RIBOSOMAL-PROTEIN-SERINE ACETYLTRANSFERASE"/>
    <property type="match status" value="1"/>
</dbReference>
<dbReference type="RefSeq" id="WP_129076539.1">
    <property type="nucleotide sequence ID" value="NZ_QOUX01000001.1"/>
</dbReference>
<dbReference type="InterPro" id="IPR051908">
    <property type="entry name" value="Ribosomal_N-acetyltransferase"/>
</dbReference>
<dbReference type="Pfam" id="PF13302">
    <property type="entry name" value="Acetyltransf_3"/>
    <property type="match status" value="1"/>
</dbReference>
<sequence length="181" mass="21225">MFSFKVDNEISIELLQQHHKNELFELIDTNREHLRKWLLWVDKRKSAEDFEPIIPIWIKNYADNNGFDAGIRYNGKLVGMIGLHYIDWKNSSTSIGYFLSEEAQGNGVITRSLASLLTYLFRTLNLNRVKIQCARNNHKSMAIPDRLGFVREGIKREGQWLYGHYEDLVTFSLLSKDWDSK</sequence>
<dbReference type="InterPro" id="IPR016181">
    <property type="entry name" value="Acyl_CoA_acyltransferase"/>
</dbReference>
<keyword evidence="2" id="KW-0808">Transferase</keyword>
<dbReference type="GO" id="GO:1990189">
    <property type="term" value="F:protein N-terminal-serine acetyltransferase activity"/>
    <property type="evidence" value="ECO:0007669"/>
    <property type="project" value="TreeGrafter"/>
</dbReference>
<dbReference type="PROSITE" id="PS51186">
    <property type="entry name" value="GNAT"/>
    <property type="match status" value="1"/>
</dbReference>
<accession>A0A4Q0VXK2</accession>
<organism evidence="2 3">
    <name type="scientific">Anaerobacillus alkaliphilus</name>
    <dbReference type="NCBI Taxonomy" id="1548597"/>
    <lineage>
        <taxon>Bacteria</taxon>
        <taxon>Bacillati</taxon>
        <taxon>Bacillota</taxon>
        <taxon>Bacilli</taxon>
        <taxon>Bacillales</taxon>
        <taxon>Bacillaceae</taxon>
        <taxon>Anaerobacillus</taxon>
    </lineage>
</organism>
<dbReference type="OrthoDB" id="9784707at2"/>
<dbReference type="SUPFAM" id="SSF55729">
    <property type="entry name" value="Acyl-CoA N-acyltransferases (Nat)"/>
    <property type="match status" value="1"/>
</dbReference>
<comment type="caution">
    <text evidence="2">The sequence shown here is derived from an EMBL/GenBank/DDBJ whole genome shotgun (WGS) entry which is preliminary data.</text>
</comment>
<dbReference type="AlphaFoldDB" id="A0A4Q0VXK2"/>